<protein>
    <recommendedName>
        <fullName evidence="1">YCII-related domain-containing protein</fullName>
    </recommendedName>
</protein>
<evidence type="ECO:0000259" key="1">
    <source>
        <dbReference type="Pfam" id="PF03795"/>
    </source>
</evidence>
<reference evidence="2" key="1">
    <citation type="submission" date="2018-05" db="EMBL/GenBank/DDBJ databases">
        <authorList>
            <person name="Lanie J.A."/>
            <person name="Ng W.-L."/>
            <person name="Kazmierczak K.M."/>
            <person name="Andrzejewski T.M."/>
            <person name="Davidsen T.M."/>
            <person name="Wayne K.J."/>
            <person name="Tettelin H."/>
            <person name="Glass J.I."/>
            <person name="Rusch D."/>
            <person name="Podicherti R."/>
            <person name="Tsui H.-C.T."/>
            <person name="Winkler M.E."/>
        </authorList>
    </citation>
    <scope>NUCLEOTIDE SEQUENCE</scope>
</reference>
<dbReference type="AlphaFoldDB" id="A0A382VVP4"/>
<accession>A0A382VVP4</accession>
<organism evidence="2">
    <name type="scientific">marine metagenome</name>
    <dbReference type="NCBI Taxonomy" id="408172"/>
    <lineage>
        <taxon>unclassified sequences</taxon>
        <taxon>metagenomes</taxon>
        <taxon>ecological metagenomes</taxon>
    </lineage>
</organism>
<feature type="domain" description="YCII-related" evidence="1">
    <location>
        <begin position="2"/>
        <end position="64"/>
    </location>
</feature>
<dbReference type="PANTHER" id="PTHR37828">
    <property type="entry name" value="GSR2449 PROTEIN"/>
    <property type="match status" value="1"/>
</dbReference>
<evidence type="ECO:0000313" key="2">
    <source>
        <dbReference type="EMBL" id="SVD50095.1"/>
    </source>
</evidence>
<dbReference type="InterPro" id="IPR011008">
    <property type="entry name" value="Dimeric_a/b-barrel"/>
</dbReference>
<proteinExistence type="predicted"/>
<dbReference type="PANTHER" id="PTHR37828:SF1">
    <property type="entry name" value="YCII-RELATED DOMAIN-CONTAINING PROTEIN"/>
    <property type="match status" value="1"/>
</dbReference>
<dbReference type="Gene3D" id="3.30.70.1060">
    <property type="entry name" value="Dimeric alpha+beta barrel"/>
    <property type="match status" value="1"/>
</dbReference>
<dbReference type="EMBL" id="UINC01154676">
    <property type="protein sequence ID" value="SVD50095.1"/>
    <property type="molecule type" value="Genomic_DNA"/>
</dbReference>
<feature type="non-terminal residue" evidence="2">
    <location>
        <position position="1"/>
    </location>
</feature>
<dbReference type="Pfam" id="PF03795">
    <property type="entry name" value="YCII"/>
    <property type="match status" value="1"/>
</dbReference>
<dbReference type="SUPFAM" id="SSF54909">
    <property type="entry name" value="Dimeric alpha+beta barrel"/>
    <property type="match status" value="1"/>
</dbReference>
<sequence>SKTIKEHKRWVKNLIDQGFYIKSGFLVNKDQVPGAGGFLIIECESFEEAETIIKDDPMIKNNMVNWQLNEWINIVQ</sequence>
<name>A0A382VVP4_9ZZZZ</name>
<gene>
    <name evidence="2" type="ORF">METZ01_LOCUS402949</name>
</gene>
<dbReference type="InterPro" id="IPR005545">
    <property type="entry name" value="YCII"/>
</dbReference>